<dbReference type="KEGG" id="bnm:BALAC2494_01989"/>
<evidence type="ECO:0000313" key="1">
    <source>
        <dbReference type="EMBL" id="AEK29680.1"/>
    </source>
</evidence>
<dbReference type="EMBL" id="CP002915">
    <property type="protein sequence ID" value="AEK29680.1"/>
    <property type="molecule type" value="Genomic_DNA"/>
</dbReference>
<evidence type="ECO:0000313" key="2">
    <source>
        <dbReference type="Proteomes" id="UP000008394"/>
    </source>
</evidence>
<sequence>MLKIYQNGACGSVHYDKNNVIANIFTQVYLGQDIP</sequence>
<proteinExistence type="predicted"/>
<dbReference type="AlphaFoldDB" id="A0A806FW03"/>
<name>A0A806FW03_BIFAN</name>
<dbReference type="Proteomes" id="UP000008394">
    <property type="component" value="Chromosome"/>
</dbReference>
<gene>
    <name evidence="1" type="ORF">BALAC2494_01989</name>
</gene>
<organism evidence="1 2">
    <name type="scientific">Bifidobacterium animalis subsp. lactis CNCM I-2494</name>
    <dbReference type="NCBI Taxonomy" id="1042403"/>
    <lineage>
        <taxon>Bacteria</taxon>
        <taxon>Bacillati</taxon>
        <taxon>Actinomycetota</taxon>
        <taxon>Actinomycetes</taxon>
        <taxon>Bifidobacteriales</taxon>
        <taxon>Bifidobacteriaceae</taxon>
        <taxon>Bifidobacterium</taxon>
    </lineage>
</organism>
<protein>
    <submittedName>
        <fullName evidence="1">Uncharacterized protein</fullName>
    </submittedName>
</protein>
<accession>A0A806FW03</accession>
<reference evidence="1 2" key="1">
    <citation type="journal article" date="2011" name="J. Bacteriol.">
        <title>Genome Sequence of the Probiotic Strain Bifidobacterium animalis subsp. lactis CNCM I-2494.</title>
        <authorList>
            <person name="Chervaux C."/>
            <person name="Grimaldi C."/>
            <person name="Bolotin A."/>
            <person name="Quinquis B."/>
            <person name="Legrain-Raspaud S."/>
            <person name="van Hylckama Vlieg J.E."/>
            <person name="Denariaz G."/>
            <person name="Smokvina T."/>
        </authorList>
    </citation>
    <scope>NUCLEOTIDE SEQUENCE [LARGE SCALE GENOMIC DNA]</scope>
    <source>
        <strain evidence="1 2">CNCM I-2494</strain>
    </source>
</reference>